<feature type="compositionally biased region" description="Acidic residues" evidence="1">
    <location>
        <begin position="1"/>
        <end position="11"/>
    </location>
</feature>
<sequence length="129" mass="14429">DFDPVSDDDDEDKRLARNDRRFGDAEERTVRSSASGLIKFNVARSRAAKIVALATSGKRNVPVSAAVVSPILETRSNPVVPPMEDPMMDTLWMMDCLNQVLDLIMHLWNQQTVVQSNVMSRALIVTFEP</sequence>
<name>A0A7R8ZS77_9CRUS</name>
<reference evidence="2" key="1">
    <citation type="submission" date="2020-11" db="EMBL/GenBank/DDBJ databases">
        <authorList>
            <person name="Tran Van P."/>
        </authorList>
    </citation>
    <scope>NUCLEOTIDE SEQUENCE</scope>
</reference>
<gene>
    <name evidence="2" type="ORF">CTOB1V02_LOCUS10261</name>
</gene>
<evidence type="ECO:0000313" key="2">
    <source>
        <dbReference type="EMBL" id="CAD7232425.1"/>
    </source>
</evidence>
<feature type="compositionally biased region" description="Basic and acidic residues" evidence="1">
    <location>
        <begin position="12"/>
        <end position="26"/>
    </location>
</feature>
<dbReference type="EMBL" id="OB664643">
    <property type="protein sequence ID" value="CAD7232425.1"/>
    <property type="molecule type" value="Genomic_DNA"/>
</dbReference>
<protein>
    <submittedName>
        <fullName evidence="2">Uncharacterized protein</fullName>
    </submittedName>
</protein>
<organism evidence="2">
    <name type="scientific">Cyprideis torosa</name>
    <dbReference type="NCBI Taxonomy" id="163714"/>
    <lineage>
        <taxon>Eukaryota</taxon>
        <taxon>Metazoa</taxon>
        <taxon>Ecdysozoa</taxon>
        <taxon>Arthropoda</taxon>
        <taxon>Crustacea</taxon>
        <taxon>Oligostraca</taxon>
        <taxon>Ostracoda</taxon>
        <taxon>Podocopa</taxon>
        <taxon>Podocopida</taxon>
        <taxon>Cytherocopina</taxon>
        <taxon>Cytheroidea</taxon>
        <taxon>Cytherideidae</taxon>
        <taxon>Cyprideis</taxon>
    </lineage>
</organism>
<dbReference type="AlphaFoldDB" id="A0A7R8ZS77"/>
<feature type="non-terminal residue" evidence="2">
    <location>
        <position position="1"/>
    </location>
</feature>
<evidence type="ECO:0000256" key="1">
    <source>
        <dbReference type="SAM" id="MobiDB-lite"/>
    </source>
</evidence>
<accession>A0A7R8ZS77</accession>
<feature type="region of interest" description="Disordered" evidence="1">
    <location>
        <begin position="1"/>
        <end position="26"/>
    </location>
</feature>
<proteinExistence type="predicted"/>